<sequence>MISTRLGDALNEQVKWELYSAYLYLSMAAYLEANRLRGFAHWMRKQAEEEKTHAMKIFDHLASRDYRIRLLPIDAPPSDWASPEEVFAETYNHEQRVTGLINNLMRIAEEENDRDAQEMLRWFVKEQVEEEESAESVLEKTRAAGGDLQTLDRELGNR</sequence>
<proteinExistence type="predicted"/>
<keyword evidence="8" id="KW-1185">Reference proteome</keyword>
<keyword evidence="1" id="KW-0409">Iron storage</keyword>
<dbReference type="GO" id="GO:0008198">
    <property type="term" value="F:ferrous iron binding"/>
    <property type="evidence" value="ECO:0007669"/>
    <property type="project" value="TreeGrafter"/>
</dbReference>
<keyword evidence="3" id="KW-0560">Oxidoreductase</keyword>
<organism evidence="7 8">
    <name type="scientific">Methanoculleus taiwanensis</name>
    <dbReference type="NCBI Taxonomy" id="1550565"/>
    <lineage>
        <taxon>Archaea</taxon>
        <taxon>Methanobacteriati</taxon>
        <taxon>Methanobacteriota</taxon>
        <taxon>Stenosarchaea group</taxon>
        <taxon>Methanomicrobia</taxon>
        <taxon>Methanomicrobiales</taxon>
        <taxon>Methanomicrobiaceae</taxon>
        <taxon>Methanoculleus</taxon>
    </lineage>
</organism>
<evidence type="ECO:0000256" key="2">
    <source>
        <dbReference type="ARBA" id="ARBA00022723"/>
    </source>
</evidence>
<dbReference type="SUPFAM" id="SSF47240">
    <property type="entry name" value="Ferritin-like"/>
    <property type="match status" value="1"/>
</dbReference>
<name>A0A498H2C9_9EURY</name>
<dbReference type="InterPro" id="IPR008331">
    <property type="entry name" value="Ferritin_DPS_dom"/>
</dbReference>
<feature type="region of interest" description="Disordered" evidence="5">
    <location>
        <begin position="129"/>
        <end position="158"/>
    </location>
</feature>
<dbReference type="Proteomes" id="UP000290932">
    <property type="component" value="Unassembled WGS sequence"/>
</dbReference>
<dbReference type="InterPro" id="IPR041719">
    <property type="entry name" value="Ferritin_prok"/>
</dbReference>
<evidence type="ECO:0000256" key="3">
    <source>
        <dbReference type="ARBA" id="ARBA00023002"/>
    </source>
</evidence>
<dbReference type="GO" id="GO:0008199">
    <property type="term" value="F:ferric iron binding"/>
    <property type="evidence" value="ECO:0007669"/>
    <property type="project" value="InterPro"/>
</dbReference>
<comment type="caution">
    <text evidence="7">The sequence shown here is derived from an EMBL/GenBank/DDBJ whole genome shotgun (WGS) entry which is preliminary data.</text>
</comment>
<dbReference type="InterPro" id="IPR012347">
    <property type="entry name" value="Ferritin-like"/>
</dbReference>
<evidence type="ECO:0000313" key="8">
    <source>
        <dbReference type="Proteomes" id="UP000290932"/>
    </source>
</evidence>
<gene>
    <name evidence="7" type="ORF">ABH15_03615</name>
</gene>
<reference evidence="7 8" key="1">
    <citation type="journal article" date="2015" name="Int. J. Syst. Evol. Microbiol.">
        <title>Methanoculleus taiwanensis sp. nov., a methanogen isolated from deep marine sediment at the deformation front area near Taiwan.</title>
        <authorList>
            <person name="Weng C.Y."/>
            <person name="Chen S.C."/>
            <person name="Lai M.C."/>
            <person name="Wu S.Y."/>
            <person name="Lin S."/>
            <person name="Yang T.F."/>
            <person name="Chen P.C."/>
        </authorList>
    </citation>
    <scope>NUCLEOTIDE SEQUENCE [LARGE SCALE GENOMIC DNA]</scope>
    <source>
        <strain evidence="7 8">CYW4</strain>
    </source>
</reference>
<dbReference type="PANTHER" id="PTHR11431:SF127">
    <property type="entry name" value="BACTERIAL NON-HEME FERRITIN"/>
    <property type="match status" value="1"/>
</dbReference>
<dbReference type="InterPro" id="IPR009078">
    <property type="entry name" value="Ferritin-like_SF"/>
</dbReference>
<dbReference type="GO" id="GO:0005829">
    <property type="term" value="C:cytosol"/>
    <property type="evidence" value="ECO:0007669"/>
    <property type="project" value="TreeGrafter"/>
</dbReference>
<dbReference type="FunFam" id="1.20.1260.10:FF:000001">
    <property type="entry name" value="Non-heme ferritin"/>
    <property type="match status" value="1"/>
</dbReference>
<dbReference type="InterPro" id="IPR001519">
    <property type="entry name" value="Ferritin"/>
</dbReference>
<dbReference type="OrthoDB" id="4859at2157"/>
<evidence type="ECO:0000256" key="5">
    <source>
        <dbReference type="SAM" id="MobiDB-lite"/>
    </source>
</evidence>
<dbReference type="GO" id="GO:0006879">
    <property type="term" value="P:intracellular iron ion homeostasis"/>
    <property type="evidence" value="ECO:0007669"/>
    <property type="project" value="UniProtKB-KW"/>
</dbReference>
<evidence type="ECO:0000313" key="7">
    <source>
        <dbReference type="EMBL" id="RXE57211.1"/>
    </source>
</evidence>
<dbReference type="RefSeq" id="WP_128692992.1">
    <property type="nucleotide sequence ID" value="NZ_LHQS01000001.1"/>
</dbReference>
<dbReference type="EMBL" id="LHQS01000001">
    <property type="protein sequence ID" value="RXE57211.1"/>
    <property type="molecule type" value="Genomic_DNA"/>
</dbReference>
<feature type="domain" description="Ferritin-like diiron" evidence="6">
    <location>
        <begin position="1"/>
        <end position="145"/>
    </location>
</feature>
<dbReference type="CDD" id="cd01055">
    <property type="entry name" value="Nonheme_Ferritin"/>
    <property type="match status" value="1"/>
</dbReference>
<dbReference type="GO" id="GO:0006826">
    <property type="term" value="P:iron ion transport"/>
    <property type="evidence" value="ECO:0007669"/>
    <property type="project" value="InterPro"/>
</dbReference>
<evidence type="ECO:0000256" key="4">
    <source>
        <dbReference type="ARBA" id="ARBA00023004"/>
    </source>
</evidence>
<evidence type="ECO:0000259" key="6">
    <source>
        <dbReference type="PROSITE" id="PS50905"/>
    </source>
</evidence>
<dbReference type="Pfam" id="PF00210">
    <property type="entry name" value="Ferritin"/>
    <property type="match status" value="1"/>
</dbReference>
<dbReference type="Gene3D" id="1.20.1260.10">
    <property type="match status" value="1"/>
</dbReference>
<keyword evidence="4" id="KW-0408">Iron</keyword>
<dbReference type="GO" id="GO:0004322">
    <property type="term" value="F:ferroxidase activity"/>
    <property type="evidence" value="ECO:0007669"/>
    <property type="project" value="TreeGrafter"/>
</dbReference>
<dbReference type="AlphaFoldDB" id="A0A498H2C9"/>
<evidence type="ECO:0000256" key="1">
    <source>
        <dbReference type="ARBA" id="ARBA00022434"/>
    </source>
</evidence>
<dbReference type="InterPro" id="IPR009040">
    <property type="entry name" value="Ferritin-like_diiron"/>
</dbReference>
<dbReference type="GO" id="GO:0042802">
    <property type="term" value="F:identical protein binding"/>
    <property type="evidence" value="ECO:0007669"/>
    <property type="project" value="UniProtKB-ARBA"/>
</dbReference>
<keyword evidence="2" id="KW-0479">Metal-binding</keyword>
<dbReference type="PROSITE" id="PS50905">
    <property type="entry name" value="FERRITIN_LIKE"/>
    <property type="match status" value="1"/>
</dbReference>
<dbReference type="PANTHER" id="PTHR11431">
    <property type="entry name" value="FERRITIN"/>
    <property type="match status" value="1"/>
</dbReference>
<accession>A0A498H2C9</accession>
<protein>
    <submittedName>
        <fullName evidence="7">Ferritin</fullName>
    </submittedName>
</protein>